<dbReference type="KEGG" id="nth:Nther_0645"/>
<dbReference type="Proteomes" id="UP000001683">
    <property type="component" value="Chromosome"/>
</dbReference>
<organism evidence="2 3">
    <name type="scientific">Natranaerobius thermophilus (strain ATCC BAA-1301 / DSM 18059 / JW/NM-WN-LF)</name>
    <dbReference type="NCBI Taxonomy" id="457570"/>
    <lineage>
        <taxon>Bacteria</taxon>
        <taxon>Bacillati</taxon>
        <taxon>Bacillota</taxon>
        <taxon>Clostridia</taxon>
        <taxon>Natranaerobiales</taxon>
        <taxon>Natranaerobiaceae</taxon>
        <taxon>Natranaerobius</taxon>
    </lineage>
</organism>
<evidence type="ECO:0000313" key="3">
    <source>
        <dbReference type="Proteomes" id="UP000001683"/>
    </source>
</evidence>
<name>B2A6V9_NATTJ</name>
<dbReference type="eggNOG" id="COG3381">
    <property type="taxonomic scope" value="Bacteria"/>
</dbReference>
<dbReference type="InterPro" id="IPR020945">
    <property type="entry name" value="DMSO/NO3_reduct_chaperone"/>
</dbReference>
<evidence type="ECO:0000313" key="2">
    <source>
        <dbReference type="EMBL" id="ACB84240.1"/>
    </source>
</evidence>
<reference evidence="2 3" key="2">
    <citation type="journal article" date="2011" name="J. Bacteriol.">
        <title>Complete genome sequence of the anaerobic, halophilic alkalithermophile Natranaerobius thermophilus JW/NM-WN-LF.</title>
        <authorList>
            <person name="Zhao B."/>
            <person name="Mesbah N.M."/>
            <person name="Dalin E."/>
            <person name="Goodwin L."/>
            <person name="Nolan M."/>
            <person name="Pitluck S."/>
            <person name="Chertkov O."/>
            <person name="Brettin T.S."/>
            <person name="Han J."/>
            <person name="Larimer F.W."/>
            <person name="Land M.L."/>
            <person name="Hauser L."/>
            <person name="Kyrpides N."/>
            <person name="Wiegel J."/>
        </authorList>
    </citation>
    <scope>NUCLEOTIDE SEQUENCE [LARGE SCALE GENOMIC DNA]</scope>
    <source>
        <strain evidence="3">ATCC BAA-1301 / DSM 18059 / JW/NM-WN-LF</strain>
    </source>
</reference>
<dbReference type="AlphaFoldDB" id="B2A6V9"/>
<dbReference type="STRING" id="457570.Nther_0645"/>
<reference evidence="2 3" key="1">
    <citation type="submission" date="2008-04" db="EMBL/GenBank/DDBJ databases">
        <title>Complete sequence of chromosome of Natranaerobius thermophilus JW/NM-WN-LF.</title>
        <authorList>
            <consortium name="US DOE Joint Genome Institute"/>
            <person name="Copeland A."/>
            <person name="Lucas S."/>
            <person name="Lapidus A."/>
            <person name="Glavina del Rio T."/>
            <person name="Dalin E."/>
            <person name="Tice H."/>
            <person name="Bruce D."/>
            <person name="Goodwin L."/>
            <person name="Pitluck S."/>
            <person name="Chertkov O."/>
            <person name="Brettin T."/>
            <person name="Detter J.C."/>
            <person name="Han C."/>
            <person name="Kuske C.R."/>
            <person name="Schmutz J."/>
            <person name="Larimer F."/>
            <person name="Land M."/>
            <person name="Hauser L."/>
            <person name="Kyrpides N."/>
            <person name="Lykidis A."/>
            <person name="Mesbah N.M."/>
            <person name="Wiegel J."/>
        </authorList>
    </citation>
    <scope>NUCLEOTIDE SEQUENCE [LARGE SCALE GENOMIC DNA]</scope>
    <source>
        <strain evidence="3">ATCC BAA-1301 / DSM 18059 / JW/NM-WN-LF</strain>
    </source>
</reference>
<sequence length="214" mass="25309">MTMQEENSLARWAFYDFFSKALYEPEEDMLKPQFCKLIQEANQAFPAVEFSLIDKFCKIIDEQDGLQELLVEYSKLFVGPSKLLAPPYESYYRDRGRVMGESTMNVKKFYQQAGMEVLQEIKEPQDHIAIEMNFLAQLYRIQTQLLNSGDNDKADQILTLAKDFYLKHPATWIDQFTYLVKSETKHSFYYCVAEILELFHKYEMNYYKTTVFSC</sequence>
<proteinExistence type="predicted"/>
<dbReference type="PANTHER" id="PTHR34227:SF1">
    <property type="entry name" value="DIMETHYL SULFOXIDE REDUCTASE CHAPERONE-RELATED"/>
    <property type="match status" value="1"/>
</dbReference>
<dbReference type="Pfam" id="PF02613">
    <property type="entry name" value="Nitrate_red_del"/>
    <property type="match status" value="1"/>
</dbReference>
<dbReference type="SUPFAM" id="SSF89155">
    <property type="entry name" value="TorD-like"/>
    <property type="match status" value="1"/>
</dbReference>
<keyword evidence="3" id="KW-1185">Reference proteome</keyword>
<dbReference type="EMBL" id="CP001034">
    <property type="protein sequence ID" value="ACB84240.1"/>
    <property type="molecule type" value="Genomic_DNA"/>
</dbReference>
<dbReference type="HOGENOM" id="CLU_077650_0_2_9"/>
<accession>B2A6V9</accession>
<keyword evidence="1" id="KW-0143">Chaperone</keyword>
<dbReference type="InParanoid" id="B2A6V9"/>
<dbReference type="Gene3D" id="1.10.3480.10">
    <property type="entry name" value="TorD-like"/>
    <property type="match status" value="1"/>
</dbReference>
<dbReference type="InterPro" id="IPR036411">
    <property type="entry name" value="TorD-like_sf"/>
</dbReference>
<gene>
    <name evidence="2" type="ordered locus">Nther_0645</name>
</gene>
<dbReference type="InterPro" id="IPR050289">
    <property type="entry name" value="TorD/DmsD_chaperones"/>
</dbReference>
<dbReference type="PANTHER" id="PTHR34227">
    <property type="entry name" value="CHAPERONE PROTEIN YCDY"/>
    <property type="match status" value="1"/>
</dbReference>
<evidence type="ECO:0000256" key="1">
    <source>
        <dbReference type="ARBA" id="ARBA00023186"/>
    </source>
</evidence>
<protein>
    <submittedName>
        <fullName evidence="2">Cytoplasmic chaperone TorD family protein</fullName>
    </submittedName>
</protein>